<feature type="active site" description="Nucleophile" evidence="11">
    <location>
        <position position="23"/>
    </location>
</feature>
<dbReference type="Proteomes" id="UP000076722">
    <property type="component" value="Unassembled WGS sequence"/>
</dbReference>
<evidence type="ECO:0000256" key="4">
    <source>
        <dbReference type="ARBA" id="ARBA00022670"/>
    </source>
</evidence>
<evidence type="ECO:0000256" key="1">
    <source>
        <dbReference type="ARBA" id="ARBA00000707"/>
    </source>
</evidence>
<name>A0A165AAC3_9AGAM</name>
<feature type="active site" description="Proton acceptor" evidence="11">
    <location>
        <position position="118"/>
    </location>
</feature>
<feature type="region of interest" description="Disordered" evidence="13">
    <location>
        <begin position="190"/>
        <end position="236"/>
    </location>
</feature>
<dbReference type="STRING" id="1314777.A0A165AAC3"/>
<protein>
    <recommendedName>
        <fullName evidence="3">ubiquitinyl hydrolase 1</fullName>
        <ecNumber evidence="3">3.4.19.12</ecNumber>
    </recommendedName>
</protein>
<dbReference type="GO" id="GO:0004843">
    <property type="term" value="F:cysteine-type deubiquitinase activity"/>
    <property type="evidence" value="ECO:0007669"/>
    <property type="project" value="UniProtKB-EC"/>
</dbReference>
<keyword evidence="10" id="KW-0539">Nucleus</keyword>
<keyword evidence="16" id="KW-1185">Reference proteome</keyword>
<accession>A0A165AAC3</accession>
<evidence type="ECO:0000256" key="9">
    <source>
        <dbReference type="ARBA" id="ARBA00023163"/>
    </source>
</evidence>
<dbReference type="PROSITE" id="PS50957">
    <property type="entry name" value="JOSEPHIN"/>
    <property type="match status" value="1"/>
</dbReference>
<keyword evidence="6" id="KW-0378">Hydrolase</keyword>
<evidence type="ECO:0000313" key="16">
    <source>
        <dbReference type="Proteomes" id="UP000076722"/>
    </source>
</evidence>
<feature type="compositionally biased region" description="Polar residues" evidence="13">
    <location>
        <begin position="219"/>
        <end position="230"/>
    </location>
</feature>
<evidence type="ECO:0000256" key="7">
    <source>
        <dbReference type="ARBA" id="ARBA00022807"/>
    </source>
</evidence>
<gene>
    <name evidence="15" type="ORF">SISNIDRAFT_481405</name>
</gene>
<dbReference type="EC" id="3.4.19.12" evidence="3"/>
<keyword evidence="5" id="KW-0833">Ubl conjugation pathway</keyword>
<dbReference type="EMBL" id="KV419395">
    <property type="protein sequence ID" value="KZS98696.1"/>
    <property type="molecule type" value="Genomic_DNA"/>
</dbReference>
<keyword evidence="4" id="KW-0645">Protease</keyword>
<comment type="catalytic activity">
    <reaction evidence="1">
        <text>Thiol-dependent hydrolysis of ester, thioester, amide, peptide and isopeptide bonds formed by the C-terminal Gly of ubiquitin (a 76-residue protein attached to proteins as an intracellular targeting signal).</text>
        <dbReference type="EC" id="3.4.19.12"/>
    </reaction>
</comment>
<dbReference type="Gene3D" id="3.90.70.40">
    <property type="match status" value="1"/>
</dbReference>
<evidence type="ECO:0000313" key="15">
    <source>
        <dbReference type="EMBL" id="KZS98696.1"/>
    </source>
</evidence>
<evidence type="ECO:0000256" key="13">
    <source>
        <dbReference type="SAM" id="MobiDB-lite"/>
    </source>
</evidence>
<proteinExistence type="predicted"/>
<evidence type="ECO:0000256" key="11">
    <source>
        <dbReference type="PIRSR" id="PIRSR633865-1"/>
    </source>
</evidence>
<dbReference type="InterPro" id="IPR006155">
    <property type="entry name" value="Josephin"/>
</dbReference>
<dbReference type="GO" id="GO:0016579">
    <property type="term" value="P:protein deubiquitination"/>
    <property type="evidence" value="ECO:0007669"/>
    <property type="project" value="InterPro"/>
</dbReference>
<feature type="active site" evidence="11">
    <location>
        <position position="148"/>
    </location>
</feature>
<keyword evidence="9" id="KW-0804">Transcription</keyword>
<evidence type="ECO:0000256" key="5">
    <source>
        <dbReference type="ARBA" id="ARBA00022786"/>
    </source>
</evidence>
<keyword evidence="8" id="KW-0805">Transcription regulation</keyword>
<evidence type="ECO:0000256" key="6">
    <source>
        <dbReference type="ARBA" id="ARBA00022801"/>
    </source>
</evidence>
<dbReference type="SMART" id="SM01246">
    <property type="entry name" value="Josephin"/>
    <property type="match status" value="1"/>
</dbReference>
<comment type="subcellular location">
    <subcellularLocation>
        <location evidence="2">Nucleus</location>
    </subcellularLocation>
</comment>
<dbReference type="InterPro" id="IPR003903">
    <property type="entry name" value="UIM_dom"/>
</dbReference>
<evidence type="ECO:0000256" key="8">
    <source>
        <dbReference type="ARBA" id="ARBA00023015"/>
    </source>
</evidence>
<dbReference type="PANTHER" id="PTHR14159:SF0">
    <property type="entry name" value="ATAXIN-3-RELATED"/>
    <property type="match status" value="1"/>
</dbReference>
<comment type="caution">
    <text evidence="12">Lacks conserved residue(s) required for the propagation of feature annotation.</text>
</comment>
<dbReference type="Pfam" id="PF02099">
    <property type="entry name" value="Josephin"/>
    <property type="match status" value="1"/>
</dbReference>
<evidence type="ECO:0000259" key="14">
    <source>
        <dbReference type="PROSITE" id="PS50957"/>
    </source>
</evidence>
<evidence type="ECO:0000256" key="12">
    <source>
        <dbReference type="PROSITE-ProRule" id="PRU00331"/>
    </source>
</evidence>
<dbReference type="InterPro" id="IPR033865">
    <property type="entry name" value="Ataxin-3"/>
</dbReference>
<dbReference type="AlphaFoldDB" id="A0A165AAC3"/>
<dbReference type="PANTHER" id="PTHR14159">
    <property type="entry name" value="ATAXIN-3-RELATED"/>
    <property type="match status" value="1"/>
</dbReference>
<feature type="region of interest" description="Disordered" evidence="13">
    <location>
        <begin position="251"/>
        <end position="282"/>
    </location>
</feature>
<dbReference type="OrthoDB" id="10063692at2759"/>
<dbReference type="Gene3D" id="1.10.287.10">
    <property type="entry name" value="S15/NS1, RNA-binding"/>
    <property type="match status" value="1"/>
</dbReference>
<reference evidence="15 16" key="1">
    <citation type="journal article" date="2016" name="Mol. Biol. Evol.">
        <title>Comparative Genomics of Early-Diverging Mushroom-Forming Fungi Provides Insights into the Origins of Lignocellulose Decay Capabilities.</title>
        <authorList>
            <person name="Nagy L.G."/>
            <person name="Riley R."/>
            <person name="Tritt A."/>
            <person name="Adam C."/>
            <person name="Daum C."/>
            <person name="Floudas D."/>
            <person name="Sun H."/>
            <person name="Yadav J.S."/>
            <person name="Pangilinan J."/>
            <person name="Larsson K.H."/>
            <person name="Matsuura K."/>
            <person name="Barry K."/>
            <person name="Labutti K."/>
            <person name="Kuo R."/>
            <person name="Ohm R.A."/>
            <person name="Bhattacharya S.S."/>
            <person name="Shirouzu T."/>
            <person name="Yoshinaga Y."/>
            <person name="Martin F.M."/>
            <person name="Grigoriev I.V."/>
            <person name="Hibbett D.S."/>
        </authorList>
    </citation>
    <scope>NUCLEOTIDE SEQUENCE [LARGE SCALE GENOMIC DNA]</scope>
    <source>
        <strain evidence="15 16">HHB9708</strain>
    </source>
</reference>
<dbReference type="PRINTS" id="PR01233">
    <property type="entry name" value="JOSEPHIN"/>
</dbReference>
<dbReference type="SMART" id="SM00726">
    <property type="entry name" value="UIM"/>
    <property type="match status" value="3"/>
</dbReference>
<feature type="region of interest" description="Disordered" evidence="13">
    <location>
        <begin position="431"/>
        <end position="507"/>
    </location>
</feature>
<evidence type="ECO:0000256" key="2">
    <source>
        <dbReference type="ARBA" id="ARBA00004123"/>
    </source>
</evidence>
<dbReference type="Gene3D" id="6.10.140.100">
    <property type="match status" value="1"/>
</dbReference>
<feature type="compositionally biased region" description="Low complexity" evidence="13">
    <location>
        <begin position="461"/>
        <end position="474"/>
    </location>
</feature>
<keyword evidence="7" id="KW-0788">Thiol protease</keyword>
<dbReference type="GO" id="GO:0005634">
    <property type="term" value="C:nucleus"/>
    <property type="evidence" value="ECO:0007669"/>
    <property type="project" value="UniProtKB-SubCell"/>
</dbReference>
<feature type="domain" description="Josephin" evidence="14">
    <location>
        <begin position="8"/>
        <end position="194"/>
    </location>
</feature>
<organism evidence="15 16">
    <name type="scientific">Sistotremastrum niveocremeum HHB9708</name>
    <dbReference type="NCBI Taxonomy" id="1314777"/>
    <lineage>
        <taxon>Eukaryota</taxon>
        <taxon>Fungi</taxon>
        <taxon>Dikarya</taxon>
        <taxon>Basidiomycota</taxon>
        <taxon>Agaricomycotina</taxon>
        <taxon>Agaricomycetes</taxon>
        <taxon>Sistotremastrales</taxon>
        <taxon>Sistotremastraceae</taxon>
        <taxon>Sertulicium</taxon>
        <taxon>Sertulicium niveocremeum</taxon>
    </lineage>
</organism>
<evidence type="ECO:0000256" key="3">
    <source>
        <dbReference type="ARBA" id="ARBA00012759"/>
    </source>
</evidence>
<evidence type="ECO:0000256" key="10">
    <source>
        <dbReference type="ARBA" id="ARBA00023242"/>
    </source>
</evidence>
<sequence>MAGLESLTSHIYHEQQQAGSMLCAQHALNTLLQGNYFTPADLSAIAASLDELERRYDTEGAPTQSQNMDDTGFFSIQVLQNALNIWGLRLVHWRSEEMKAYQDRPYAQRGFILNLEQHWFTLRRFGQAVSAKEATEAEAERSHWFNLNSFLPRPEWVGRLYLGMVLQQAEEEGYSVYVVAQIDDSGESILGGTEADDIAPLLPQPRSASTTTQMTTRTLSGETSKGTSRPQAEGFEDEDMELQAALQASLGGGEYSPFNAPEPVSTTATNPNPLAEAESSIEASRARSRAIMERMRREQEAALRNTYDEEIEERFYGQQDSSHIRFEGLPMDEDDENTNPSRAGIQASTARLVRGARQGTDSVLQRALRASQEDEEEDTGRRVRQRRQATPPLPVPDAAADSFGQQTGVYDDDDAELQAALQASLAHIPAGFTIPIDQPPPSRAPDSRPAEPEATPTGSDLSSLSSLATTASTSIGDDDESEIESQAPAPSVDVDEMRKRRLARFGG</sequence>
<feature type="region of interest" description="Disordered" evidence="13">
    <location>
        <begin position="356"/>
        <end position="415"/>
    </location>
</feature>
<dbReference type="GO" id="GO:0006508">
    <property type="term" value="P:proteolysis"/>
    <property type="evidence" value="ECO:0007669"/>
    <property type="project" value="UniProtKB-KW"/>
</dbReference>